<evidence type="ECO:0000313" key="2">
    <source>
        <dbReference type="EMBL" id="QDT59497.1"/>
    </source>
</evidence>
<accession>A0A517STP8</accession>
<dbReference type="InterPro" id="IPR002156">
    <property type="entry name" value="RNaseH_domain"/>
</dbReference>
<feature type="domain" description="RNase H type-1" evidence="1">
    <location>
        <begin position="8"/>
        <end position="114"/>
    </location>
</feature>
<dbReference type="EMBL" id="CP036272">
    <property type="protein sequence ID" value="QDT59497.1"/>
    <property type="molecule type" value="Genomic_DNA"/>
</dbReference>
<protein>
    <recommendedName>
        <fullName evidence="1">RNase H type-1 domain-containing protein</fullName>
    </recommendedName>
</protein>
<reference evidence="2 3" key="1">
    <citation type="submission" date="2019-02" db="EMBL/GenBank/DDBJ databases">
        <title>Deep-cultivation of Planctomycetes and their phenomic and genomic characterization uncovers novel biology.</title>
        <authorList>
            <person name="Wiegand S."/>
            <person name="Jogler M."/>
            <person name="Boedeker C."/>
            <person name="Pinto D."/>
            <person name="Vollmers J."/>
            <person name="Rivas-Marin E."/>
            <person name="Kohn T."/>
            <person name="Peeters S.H."/>
            <person name="Heuer A."/>
            <person name="Rast P."/>
            <person name="Oberbeckmann S."/>
            <person name="Bunk B."/>
            <person name="Jeske O."/>
            <person name="Meyerdierks A."/>
            <person name="Storesund J.E."/>
            <person name="Kallscheuer N."/>
            <person name="Luecker S."/>
            <person name="Lage O.M."/>
            <person name="Pohl T."/>
            <person name="Merkel B.J."/>
            <person name="Hornburger P."/>
            <person name="Mueller R.-W."/>
            <person name="Bruemmer F."/>
            <person name="Labrenz M."/>
            <person name="Spormann A.M."/>
            <person name="Op den Camp H."/>
            <person name="Overmann J."/>
            <person name="Amann R."/>
            <person name="Jetten M.S.M."/>
            <person name="Mascher T."/>
            <person name="Medema M.H."/>
            <person name="Devos D.P."/>
            <person name="Kaster A.-K."/>
            <person name="Ovreas L."/>
            <person name="Rohde M."/>
            <person name="Galperin M.Y."/>
            <person name="Jogler C."/>
        </authorList>
    </citation>
    <scope>NUCLEOTIDE SEQUENCE [LARGE SCALE GENOMIC DNA]</scope>
    <source>
        <strain evidence="2 3">SV_7m_r</strain>
    </source>
</reference>
<dbReference type="InterPro" id="IPR012337">
    <property type="entry name" value="RNaseH-like_sf"/>
</dbReference>
<sequence>MPKTLHADGFLFKRNPSPTGGGWTVVDAHGKLIERQAILKRGLTCNEAELTAVYRAAQLVDEGGTVFTDSKLVCDWIETGRSKKRSDLNKLIRACKGLIEKKSVSLRFRSRKQNLAGIYNDRNRPNEDDAKSL</sequence>
<proteinExistence type="predicted"/>
<evidence type="ECO:0000259" key="1">
    <source>
        <dbReference type="Pfam" id="PF13456"/>
    </source>
</evidence>
<name>A0A517STP8_9BACT</name>
<dbReference type="Proteomes" id="UP000315003">
    <property type="component" value="Chromosome"/>
</dbReference>
<gene>
    <name evidence="2" type="ORF">SV7mr_20040</name>
</gene>
<dbReference type="InterPro" id="IPR036397">
    <property type="entry name" value="RNaseH_sf"/>
</dbReference>
<dbReference type="SUPFAM" id="SSF53098">
    <property type="entry name" value="Ribonuclease H-like"/>
    <property type="match status" value="1"/>
</dbReference>
<dbReference type="Pfam" id="PF13456">
    <property type="entry name" value="RVT_3"/>
    <property type="match status" value="1"/>
</dbReference>
<dbReference type="GO" id="GO:0003676">
    <property type="term" value="F:nucleic acid binding"/>
    <property type="evidence" value="ECO:0007669"/>
    <property type="project" value="InterPro"/>
</dbReference>
<dbReference type="RefSeq" id="WP_419188321.1">
    <property type="nucleotide sequence ID" value="NZ_CP036272.1"/>
</dbReference>
<dbReference type="Gene3D" id="3.30.420.10">
    <property type="entry name" value="Ribonuclease H-like superfamily/Ribonuclease H"/>
    <property type="match status" value="1"/>
</dbReference>
<organism evidence="2 3">
    <name type="scientific">Stieleria bergensis</name>
    <dbReference type="NCBI Taxonomy" id="2528025"/>
    <lineage>
        <taxon>Bacteria</taxon>
        <taxon>Pseudomonadati</taxon>
        <taxon>Planctomycetota</taxon>
        <taxon>Planctomycetia</taxon>
        <taxon>Pirellulales</taxon>
        <taxon>Pirellulaceae</taxon>
        <taxon>Stieleria</taxon>
    </lineage>
</organism>
<keyword evidence="3" id="KW-1185">Reference proteome</keyword>
<dbReference type="AlphaFoldDB" id="A0A517STP8"/>
<dbReference type="GO" id="GO:0004523">
    <property type="term" value="F:RNA-DNA hybrid ribonuclease activity"/>
    <property type="evidence" value="ECO:0007669"/>
    <property type="project" value="InterPro"/>
</dbReference>
<evidence type="ECO:0000313" key="3">
    <source>
        <dbReference type="Proteomes" id="UP000315003"/>
    </source>
</evidence>